<accession>A0A9N9WL97</accession>
<dbReference type="InterPro" id="IPR011022">
    <property type="entry name" value="Arrestin_C-like"/>
</dbReference>
<reference evidence="5" key="1">
    <citation type="submission" date="2022-01" db="EMBL/GenBank/DDBJ databases">
        <authorList>
            <person name="King R."/>
        </authorList>
    </citation>
    <scope>NUCLEOTIDE SEQUENCE</scope>
</reference>
<dbReference type="Gene3D" id="2.60.40.640">
    <property type="match status" value="2"/>
</dbReference>
<reference evidence="5" key="2">
    <citation type="submission" date="2022-10" db="EMBL/GenBank/DDBJ databases">
        <authorList>
            <consortium name="ENA_rothamsted_submissions"/>
            <consortium name="culmorum"/>
            <person name="King R."/>
        </authorList>
    </citation>
    <scope>NUCLEOTIDE SEQUENCE</scope>
</reference>
<evidence type="ECO:0000256" key="1">
    <source>
        <dbReference type="ARBA" id="ARBA00005298"/>
    </source>
</evidence>
<dbReference type="OrthoDB" id="7789592at2759"/>
<dbReference type="Pfam" id="PF00339">
    <property type="entry name" value="Arrestin_N"/>
    <property type="match status" value="1"/>
</dbReference>
<keyword evidence="3" id="KW-1133">Transmembrane helix</keyword>
<evidence type="ECO:0000259" key="4">
    <source>
        <dbReference type="SMART" id="SM01017"/>
    </source>
</evidence>
<dbReference type="Proteomes" id="UP001153620">
    <property type="component" value="Chromosome 1"/>
</dbReference>
<dbReference type="SUPFAM" id="SSF81296">
    <property type="entry name" value="E set domains"/>
    <property type="match status" value="2"/>
</dbReference>
<comment type="similarity">
    <text evidence="1">Belongs to the arrestin family.</text>
</comment>
<keyword evidence="3" id="KW-0472">Membrane</keyword>
<organism evidence="5 6">
    <name type="scientific">Chironomus riparius</name>
    <dbReference type="NCBI Taxonomy" id="315576"/>
    <lineage>
        <taxon>Eukaryota</taxon>
        <taxon>Metazoa</taxon>
        <taxon>Ecdysozoa</taxon>
        <taxon>Arthropoda</taxon>
        <taxon>Hexapoda</taxon>
        <taxon>Insecta</taxon>
        <taxon>Pterygota</taxon>
        <taxon>Neoptera</taxon>
        <taxon>Endopterygota</taxon>
        <taxon>Diptera</taxon>
        <taxon>Nematocera</taxon>
        <taxon>Chironomoidea</taxon>
        <taxon>Chironomidae</taxon>
        <taxon>Chironominae</taxon>
        <taxon>Chironomus</taxon>
    </lineage>
</organism>
<dbReference type="Pfam" id="PF02752">
    <property type="entry name" value="Arrestin_C"/>
    <property type="match status" value="1"/>
</dbReference>
<keyword evidence="3" id="KW-0812">Transmembrane</keyword>
<dbReference type="SMART" id="SM01017">
    <property type="entry name" value="Arrestin_C"/>
    <property type="match status" value="1"/>
</dbReference>
<dbReference type="AlphaFoldDB" id="A0A9N9WL97"/>
<dbReference type="PANTHER" id="PTHR11188:SF167">
    <property type="entry name" value="ARRESTIN C-TERMINAL-LIKE DOMAIN-CONTAINING PROTEIN-RELATED"/>
    <property type="match status" value="1"/>
</dbReference>
<keyword evidence="2" id="KW-0716">Sensory transduction</keyword>
<dbReference type="InterPro" id="IPR011021">
    <property type="entry name" value="Arrestin-like_N"/>
</dbReference>
<keyword evidence="6" id="KW-1185">Reference proteome</keyword>
<feature type="transmembrane region" description="Helical" evidence="3">
    <location>
        <begin position="177"/>
        <end position="200"/>
    </location>
</feature>
<dbReference type="PANTHER" id="PTHR11188">
    <property type="entry name" value="ARRESTIN DOMAIN CONTAINING PROTEIN"/>
    <property type="match status" value="1"/>
</dbReference>
<dbReference type="GO" id="GO:0005737">
    <property type="term" value="C:cytoplasm"/>
    <property type="evidence" value="ECO:0007669"/>
    <property type="project" value="TreeGrafter"/>
</dbReference>
<evidence type="ECO:0000313" key="5">
    <source>
        <dbReference type="EMBL" id="CAG9797214.1"/>
    </source>
</evidence>
<feature type="domain" description="Arrestin C-terminal-like" evidence="4">
    <location>
        <begin position="183"/>
        <end position="316"/>
    </location>
</feature>
<dbReference type="InterPro" id="IPR050357">
    <property type="entry name" value="Arrestin_domain-protein"/>
</dbReference>
<evidence type="ECO:0000256" key="2">
    <source>
        <dbReference type="ARBA" id="ARBA00022606"/>
    </source>
</evidence>
<evidence type="ECO:0000313" key="6">
    <source>
        <dbReference type="Proteomes" id="UP001153620"/>
    </source>
</evidence>
<evidence type="ECO:0000256" key="3">
    <source>
        <dbReference type="SAM" id="Phobius"/>
    </source>
</evidence>
<dbReference type="EMBL" id="OU895877">
    <property type="protein sequence ID" value="CAG9797214.1"/>
    <property type="molecule type" value="Genomic_DNA"/>
</dbReference>
<name>A0A9N9WL97_9DIPT</name>
<dbReference type="InterPro" id="IPR014752">
    <property type="entry name" value="Arrestin-like_C"/>
</dbReference>
<gene>
    <name evidence="5" type="ORF">CHIRRI_LOCUS214</name>
</gene>
<dbReference type="InterPro" id="IPR014756">
    <property type="entry name" value="Ig_E-set"/>
</dbReference>
<proteinExistence type="inferred from homology"/>
<protein>
    <recommendedName>
        <fullName evidence="4">Arrestin C-terminal-like domain-containing protein</fullName>
    </recommendedName>
</protein>
<sequence>MVRDINVYLEPNSNGTFMYYPGHLIKGTVEYPLDHVANIHCFSVTVVGKAQVNWSKDESTSHRSGDTITIERYTVNCWGEEFFVEEETYLMGLKKGPLITLQPGIYRFNFSCQLPHNLPSSLSTRLGDISYYVESNIDHENSYKICFGHTPFDIVRYDDLSLYPELRLPLKFEEVKSFCFIFCTGSLIMTVIMPCTGLAIGQSVPIKICYLNKSNVDVKQTTVNLKRLILYTCHHPKTETKKDSDIIMSVVAEGVNGRASKDVDTILDIPTNLICSNDKFCKLINISYSIDIEAELGGCHINPKINIPVTIGHLPARPHP</sequence>
<dbReference type="GO" id="GO:0015031">
    <property type="term" value="P:protein transport"/>
    <property type="evidence" value="ECO:0007669"/>
    <property type="project" value="TreeGrafter"/>
</dbReference>